<evidence type="ECO:0000256" key="1">
    <source>
        <dbReference type="ARBA" id="ARBA00022690"/>
    </source>
</evidence>
<dbReference type="FunFam" id="3.30.497.10:FF:000001">
    <property type="entry name" value="Serine protease inhibitor"/>
    <property type="match status" value="1"/>
</dbReference>
<dbReference type="Gene3D" id="2.30.39.10">
    <property type="entry name" value="Alpha-1-antitrypsin, domain 1"/>
    <property type="match status" value="1"/>
</dbReference>
<comment type="similarity">
    <text evidence="3">Belongs to the serpin family.</text>
</comment>
<dbReference type="SUPFAM" id="SSF56574">
    <property type="entry name" value="Serpins"/>
    <property type="match status" value="1"/>
</dbReference>
<dbReference type="GeneID" id="103358531"/>
<dbReference type="PANTHER" id="PTHR11461:SF191">
    <property type="entry name" value="PROTEIN Z-DEPENDENT PROTEASE INHIBITOR"/>
    <property type="match status" value="1"/>
</dbReference>
<dbReference type="InterPro" id="IPR033835">
    <property type="entry name" value="PZI_serpin_dom"/>
</dbReference>
<dbReference type="GO" id="GO:0004867">
    <property type="term" value="F:serine-type endopeptidase inhibitor activity"/>
    <property type="evidence" value="ECO:0007669"/>
    <property type="project" value="UniProtKB-KW"/>
</dbReference>
<dbReference type="Gene3D" id="3.30.497.10">
    <property type="entry name" value="Antithrombin, subunit I, domain 2"/>
    <property type="match status" value="1"/>
</dbReference>
<reference evidence="6" key="1">
    <citation type="submission" date="2025-08" db="UniProtKB">
        <authorList>
            <consortium name="RefSeq"/>
        </authorList>
    </citation>
    <scope>IDENTIFICATION</scope>
</reference>
<dbReference type="InterPro" id="IPR036186">
    <property type="entry name" value="Serpin_sf"/>
</dbReference>
<evidence type="ECO:0000259" key="4">
    <source>
        <dbReference type="SMART" id="SM00093"/>
    </source>
</evidence>
<organism evidence="5 6">
    <name type="scientific">Stegastes partitus</name>
    <name type="common">bicolor damselfish</name>
    <dbReference type="NCBI Taxonomy" id="144197"/>
    <lineage>
        <taxon>Eukaryota</taxon>
        <taxon>Metazoa</taxon>
        <taxon>Chordata</taxon>
        <taxon>Craniata</taxon>
        <taxon>Vertebrata</taxon>
        <taxon>Euteleostomi</taxon>
        <taxon>Actinopterygii</taxon>
        <taxon>Neopterygii</taxon>
        <taxon>Teleostei</taxon>
        <taxon>Neoteleostei</taxon>
        <taxon>Acanthomorphata</taxon>
        <taxon>Ovalentaria</taxon>
        <taxon>Pomacentridae</taxon>
        <taxon>Stegastes</taxon>
    </lineage>
</organism>
<dbReference type="Pfam" id="PF00079">
    <property type="entry name" value="Serpin"/>
    <property type="match status" value="1"/>
</dbReference>
<keyword evidence="2" id="KW-0722">Serine protease inhibitor</keyword>
<dbReference type="PROSITE" id="PS00284">
    <property type="entry name" value="SERPIN"/>
    <property type="match status" value="1"/>
</dbReference>
<protein>
    <submittedName>
        <fullName evidence="6">Protein Z-dependent protease inhibitor</fullName>
    </submittedName>
</protein>
<dbReference type="RefSeq" id="XP_008281769.1">
    <property type="nucleotide sequence ID" value="XM_008283547.1"/>
</dbReference>
<dbReference type="InterPro" id="IPR042185">
    <property type="entry name" value="Serpin_sf_2"/>
</dbReference>
<dbReference type="GO" id="GO:0005615">
    <property type="term" value="C:extracellular space"/>
    <property type="evidence" value="ECO:0007669"/>
    <property type="project" value="InterPro"/>
</dbReference>
<name>A0A9Y4JSM4_9TELE</name>
<sequence>MELSDTILARAERFVSSNFSRLKRPRIQKMKMAFIFILTYLCFFAPVHQAQPPSATISDLSLKNMDFAMNLYRRISTYHDKNIFFSPLSISTSFAALLMASDGVTREEILKGLNLEQLEKEDQPELIPELFQLLHENITQNGSLQLDQGMALFMRQQFGIQKTFKDQMKTFFNADITTVDFADTERSISLINDYIKQKTQGKVSEMLSGLNELTQLLLVSTIFFQGAWEMPFNPNFTENAAFYIDNYNIVQVPMMFKEDKFYTTEDVRLGARVLNLPYREGVSMLILLPNKDKDYTEIEEEITAQKFQNWIKKLQKTKLEVNMPKFKMERSYSLHTILPDMGITSIFSESANLTRLSKDGFFKVSEVLHKAVIEVDETGTTAAAATTIGIIPYSLPRTFTVNRPFFFFIYHEDTSSLLFMGRVIDPTKN</sequence>
<evidence type="ECO:0000256" key="3">
    <source>
        <dbReference type="RuleBase" id="RU000411"/>
    </source>
</evidence>
<gene>
    <name evidence="6" type="primary">serpina10b</name>
</gene>
<accession>A0A9Y4JSM4</accession>
<dbReference type="GO" id="GO:0045861">
    <property type="term" value="P:negative regulation of proteolysis"/>
    <property type="evidence" value="ECO:0007669"/>
    <property type="project" value="UniProtKB-ARBA"/>
</dbReference>
<keyword evidence="1 6" id="KW-0646">Protease inhibitor</keyword>
<feature type="domain" description="Serpin" evidence="4">
    <location>
        <begin position="69"/>
        <end position="426"/>
    </location>
</feature>
<dbReference type="CTD" id="100003661"/>
<dbReference type="SMART" id="SM00093">
    <property type="entry name" value="SERPIN"/>
    <property type="match status" value="1"/>
</dbReference>
<dbReference type="FunFam" id="2.30.39.10:FF:000035">
    <property type="entry name" value="Serine protease inhibitor (serpin) 16"/>
    <property type="match status" value="1"/>
</dbReference>
<dbReference type="GO" id="GO:0007596">
    <property type="term" value="P:blood coagulation"/>
    <property type="evidence" value="ECO:0007669"/>
    <property type="project" value="InterPro"/>
</dbReference>
<evidence type="ECO:0000313" key="5">
    <source>
        <dbReference type="Proteomes" id="UP000694891"/>
    </source>
</evidence>
<dbReference type="PANTHER" id="PTHR11461">
    <property type="entry name" value="SERINE PROTEASE INHIBITOR, SERPIN"/>
    <property type="match status" value="1"/>
</dbReference>
<evidence type="ECO:0000256" key="2">
    <source>
        <dbReference type="ARBA" id="ARBA00022900"/>
    </source>
</evidence>
<dbReference type="InterPro" id="IPR023796">
    <property type="entry name" value="Serpin_dom"/>
</dbReference>
<dbReference type="AlphaFoldDB" id="A0A9Y4JSM4"/>
<keyword evidence="5" id="KW-1185">Reference proteome</keyword>
<dbReference type="CDD" id="cd02055">
    <property type="entry name" value="serpinA10_PZI"/>
    <property type="match status" value="1"/>
</dbReference>
<dbReference type="GO" id="GO:0030195">
    <property type="term" value="P:negative regulation of blood coagulation"/>
    <property type="evidence" value="ECO:0007669"/>
    <property type="project" value="UniProtKB-ARBA"/>
</dbReference>
<evidence type="ECO:0000313" key="6">
    <source>
        <dbReference type="RefSeq" id="XP_008281769.1"/>
    </source>
</evidence>
<dbReference type="InterPro" id="IPR023795">
    <property type="entry name" value="Serpin_CS"/>
</dbReference>
<dbReference type="Proteomes" id="UP000694891">
    <property type="component" value="Unplaced"/>
</dbReference>
<dbReference type="InterPro" id="IPR000215">
    <property type="entry name" value="Serpin_fam"/>
</dbReference>
<proteinExistence type="inferred from homology"/>
<dbReference type="InterPro" id="IPR042178">
    <property type="entry name" value="Serpin_sf_1"/>
</dbReference>
<dbReference type="PRINTS" id="PR00780">
    <property type="entry name" value="LEUSERPINII"/>
</dbReference>